<evidence type="ECO:0000256" key="1">
    <source>
        <dbReference type="ARBA" id="ARBA00004370"/>
    </source>
</evidence>
<evidence type="ECO:0000313" key="12">
    <source>
        <dbReference type="Proteomes" id="UP000247978"/>
    </source>
</evidence>
<evidence type="ECO:0000256" key="6">
    <source>
        <dbReference type="ARBA" id="ARBA00034000"/>
    </source>
</evidence>
<dbReference type="EC" id="3.4.16.4" evidence="4"/>
<dbReference type="InterPro" id="IPR050515">
    <property type="entry name" value="Beta-lactam/transpept"/>
</dbReference>
<dbReference type="PANTHER" id="PTHR30627">
    <property type="entry name" value="PEPTIDOGLYCAN D,D-TRANSPEPTIDASE"/>
    <property type="match status" value="1"/>
</dbReference>
<feature type="chain" id="PRO_5038794115" description="serine-type D-Ala-D-Ala carboxypeptidase" evidence="7">
    <location>
        <begin position="21"/>
        <end position="676"/>
    </location>
</feature>
<evidence type="ECO:0000313" key="11">
    <source>
        <dbReference type="EMBL" id="PXW89555.1"/>
    </source>
</evidence>
<evidence type="ECO:0000256" key="5">
    <source>
        <dbReference type="ARBA" id="ARBA00023136"/>
    </source>
</evidence>
<keyword evidence="12" id="KW-1185">Reference proteome</keyword>
<dbReference type="GO" id="GO:0005886">
    <property type="term" value="C:plasma membrane"/>
    <property type="evidence" value="ECO:0007669"/>
    <property type="project" value="TreeGrafter"/>
</dbReference>
<dbReference type="InterPro" id="IPR036138">
    <property type="entry name" value="PBP_dimer_sf"/>
</dbReference>
<dbReference type="SUPFAM" id="SSF56601">
    <property type="entry name" value="beta-lactamase/transpeptidase-like"/>
    <property type="match status" value="1"/>
</dbReference>
<dbReference type="Proteomes" id="UP000247978">
    <property type="component" value="Unassembled WGS sequence"/>
</dbReference>
<dbReference type="PROSITE" id="PS51257">
    <property type="entry name" value="PROKAR_LIPOPROTEIN"/>
    <property type="match status" value="1"/>
</dbReference>
<dbReference type="InterPro" id="IPR005311">
    <property type="entry name" value="PBP_dimer"/>
</dbReference>
<proteinExistence type="inferred from homology"/>
<evidence type="ECO:0000259" key="10">
    <source>
        <dbReference type="Pfam" id="PF05223"/>
    </source>
</evidence>
<dbReference type="RefSeq" id="WP_110394263.1">
    <property type="nucleotide sequence ID" value="NZ_JBHUHB010000001.1"/>
</dbReference>
<keyword evidence="5" id="KW-0472">Membrane</keyword>
<comment type="catalytic activity">
    <reaction evidence="6">
        <text>Preferential cleavage: (Ac)2-L-Lys-D-Ala-|-D-Ala. Also transpeptidation of peptidyl-alanyl moieties that are N-acyl substituents of D-alanine.</text>
        <dbReference type="EC" id="3.4.16.4"/>
    </reaction>
</comment>
<dbReference type="Gene3D" id="3.40.710.10">
    <property type="entry name" value="DD-peptidase/beta-lactamase superfamily"/>
    <property type="match status" value="1"/>
</dbReference>
<comment type="caution">
    <text evidence="11">The sequence shown here is derived from an EMBL/GenBank/DDBJ whole genome shotgun (WGS) entry which is preliminary data.</text>
</comment>
<dbReference type="GO" id="GO:0046677">
    <property type="term" value="P:response to antibiotic"/>
    <property type="evidence" value="ECO:0007669"/>
    <property type="project" value="InterPro"/>
</dbReference>
<sequence>MKRYLYVVSLIFLIFLASCSNEEHNPAEQLDTYISLWNKNEFMKMYEMLTDEVKAEYAKEDFVDRYEKIYNDLGIENLAISSTELSDKELSKAREEGIVTVPLEVEMDSIAGPIQFTYDITLHLVEEDNEEETKDWYIEWDPGLIFPDLADGGKIKIDVESPRRGEILDRNQMPLAINDIAYEIGVVPSKFESEENEKEQIAALLNMSVNAIDEKLNAAWVEPDHFVPLKIIPKSAEEKISQLLLIPSVTSVKTTGRTYPSNKAAAHLTGYIGQITSEEMKKYPEGAYKESDMIGKRGLELFYEDKLRGEEGVKILIIKDNGDKKEETILLAEKSVKNGEHIQISIDVNIQEKIFSSYEGKSGTAAAINPKTGEILALISSPSFDPNELTYGISQSNWDALMNDKEEPFVNRFTATYAPGSVLKPVSAAIGLSNGTIKPEEGITINGLTWGKEGWGDFKVKRVSTTSKPVDLREAIIKSDNIYFAMKAVEMGSDNYIEGLKKFGFGEKLPVSFPFNASQVSNDGKLTDEVLLANTSYGQGEIEVSSLHMALAYTPFLNKGNMIKPSFLQEDKKGEIWVENVISEEDAELMQQYLRDVVTDGTAKAAKDEDFPVSGKTGTAELKVALDTKGHENGWFVGYPTEDQDMLIAMMVEKAENIGSSSFVAGKVLDILKDTK</sequence>
<feature type="domain" description="Penicillin-binding protein dimerisation" evidence="9">
    <location>
        <begin position="161"/>
        <end position="327"/>
    </location>
</feature>
<dbReference type="InterPro" id="IPR001460">
    <property type="entry name" value="PCN-bd_Tpept"/>
</dbReference>
<dbReference type="UniPathway" id="UPA00219"/>
<accession>A0A2V3WBL5</accession>
<comment type="subcellular location">
    <subcellularLocation>
        <location evidence="1">Membrane</location>
    </subcellularLocation>
</comment>
<dbReference type="OrthoDB" id="9766847at2"/>
<evidence type="ECO:0000256" key="4">
    <source>
        <dbReference type="ARBA" id="ARBA00012448"/>
    </source>
</evidence>
<dbReference type="GO" id="GO:0071972">
    <property type="term" value="F:peptidoglycan L,D-transpeptidase activity"/>
    <property type="evidence" value="ECO:0007669"/>
    <property type="project" value="TreeGrafter"/>
</dbReference>
<evidence type="ECO:0000256" key="2">
    <source>
        <dbReference type="ARBA" id="ARBA00004752"/>
    </source>
</evidence>
<dbReference type="Gene3D" id="3.30.1390.30">
    <property type="entry name" value="Penicillin-binding protein 2a, domain 3"/>
    <property type="match status" value="1"/>
</dbReference>
<feature type="domain" description="Penicillin-binding protein transpeptidase" evidence="8">
    <location>
        <begin position="363"/>
        <end position="663"/>
    </location>
</feature>
<evidence type="ECO:0000259" key="8">
    <source>
        <dbReference type="Pfam" id="PF00905"/>
    </source>
</evidence>
<dbReference type="InterPro" id="IPR012338">
    <property type="entry name" value="Beta-lactam/transpept-like"/>
</dbReference>
<dbReference type="GO" id="GO:0008658">
    <property type="term" value="F:penicillin binding"/>
    <property type="evidence" value="ECO:0007669"/>
    <property type="project" value="InterPro"/>
</dbReference>
<evidence type="ECO:0000256" key="7">
    <source>
        <dbReference type="SAM" id="SignalP"/>
    </source>
</evidence>
<name>A0A2V3WBL5_9BACI</name>
<gene>
    <name evidence="11" type="ORF">DFR56_102333</name>
</gene>
<dbReference type="SUPFAM" id="SSF56519">
    <property type="entry name" value="Penicillin binding protein dimerisation domain"/>
    <property type="match status" value="1"/>
</dbReference>
<dbReference type="EMBL" id="QJJQ01000002">
    <property type="protein sequence ID" value="PXW89555.1"/>
    <property type="molecule type" value="Genomic_DNA"/>
</dbReference>
<comment type="pathway">
    <text evidence="2">Cell wall biogenesis; peptidoglycan biosynthesis.</text>
</comment>
<feature type="signal peptide" evidence="7">
    <location>
        <begin position="1"/>
        <end position="20"/>
    </location>
</feature>
<organism evidence="11 12">
    <name type="scientific">Pseudogracilibacillus auburnensis</name>
    <dbReference type="NCBI Taxonomy" id="1494959"/>
    <lineage>
        <taxon>Bacteria</taxon>
        <taxon>Bacillati</taxon>
        <taxon>Bacillota</taxon>
        <taxon>Bacilli</taxon>
        <taxon>Bacillales</taxon>
        <taxon>Bacillaceae</taxon>
        <taxon>Pseudogracilibacillus</taxon>
    </lineage>
</organism>
<dbReference type="PANTHER" id="PTHR30627:SF25">
    <property type="entry name" value="PENICILLIN-BINDING PROTEIN 3"/>
    <property type="match status" value="1"/>
</dbReference>
<dbReference type="Pfam" id="PF03717">
    <property type="entry name" value="PBP_dimer"/>
    <property type="match status" value="1"/>
</dbReference>
<dbReference type="InterPro" id="IPR007887">
    <property type="entry name" value="MecA_N"/>
</dbReference>
<feature type="domain" description="NTF2-like N-terminal transpeptidase" evidence="10">
    <location>
        <begin position="25"/>
        <end position="152"/>
    </location>
</feature>
<protein>
    <recommendedName>
        <fullName evidence="4">serine-type D-Ala-D-Ala carboxypeptidase</fullName>
        <ecNumber evidence="4">3.4.16.4</ecNumber>
    </recommendedName>
</protein>
<evidence type="ECO:0000256" key="3">
    <source>
        <dbReference type="ARBA" id="ARBA00007171"/>
    </source>
</evidence>
<dbReference type="SUPFAM" id="SSF54427">
    <property type="entry name" value="NTF2-like"/>
    <property type="match status" value="1"/>
</dbReference>
<comment type="similarity">
    <text evidence="3">Belongs to the transpeptidase family.</text>
</comment>
<dbReference type="InterPro" id="IPR032710">
    <property type="entry name" value="NTF2-like_dom_sf"/>
</dbReference>
<dbReference type="Pfam" id="PF05223">
    <property type="entry name" value="MecA_N"/>
    <property type="match status" value="1"/>
</dbReference>
<dbReference type="Gene3D" id="3.10.450.100">
    <property type="entry name" value="NTF2-like, domain 1"/>
    <property type="match status" value="1"/>
</dbReference>
<evidence type="ECO:0000259" key="9">
    <source>
        <dbReference type="Pfam" id="PF03717"/>
    </source>
</evidence>
<dbReference type="GO" id="GO:0009002">
    <property type="term" value="F:serine-type D-Ala-D-Ala carboxypeptidase activity"/>
    <property type="evidence" value="ECO:0007669"/>
    <property type="project" value="UniProtKB-EC"/>
</dbReference>
<dbReference type="Pfam" id="PF00905">
    <property type="entry name" value="Transpeptidase"/>
    <property type="match status" value="1"/>
</dbReference>
<reference evidence="11 12" key="1">
    <citation type="submission" date="2018-05" db="EMBL/GenBank/DDBJ databases">
        <title>Genomic Encyclopedia of Type Strains, Phase IV (KMG-IV): sequencing the most valuable type-strain genomes for metagenomic binning, comparative biology and taxonomic classification.</title>
        <authorList>
            <person name="Goeker M."/>
        </authorList>
    </citation>
    <scope>NUCLEOTIDE SEQUENCE [LARGE SCALE GENOMIC DNA]</scope>
    <source>
        <strain evidence="11 12">DSM 28556</strain>
    </source>
</reference>
<dbReference type="GO" id="GO:0009252">
    <property type="term" value="P:peptidoglycan biosynthetic process"/>
    <property type="evidence" value="ECO:0007669"/>
    <property type="project" value="UniProtKB-UniPathway"/>
</dbReference>
<keyword evidence="7" id="KW-0732">Signal</keyword>
<dbReference type="GO" id="GO:0071555">
    <property type="term" value="P:cell wall organization"/>
    <property type="evidence" value="ECO:0007669"/>
    <property type="project" value="TreeGrafter"/>
</dbReference>
<dbReference type="AlphaFoldDB" id="A0A2V3WBL5"/>
<dbReference type="Gene3D" id="3.90.1310.10">
    <property type="entry name" value="Penicillin-binding protein 2a (Domain 2)"/>
    <property type="match status" value="1"/>
</dbReference>